<feature type="domain" description="LicD/FKTN/FKRP nucleotidyltransferase" evidence="2">
    <location>
        <begin position="21"/>
        <end position="245"/>
    </location>
</feature>
<organism evidence="3 4">
    <name type="scientific">Ligilactobacillus agilis DSM 20509</name>
    <dbReference type="NCBI Taxonomy" id="1423718"/>
    <lineage>
        <taxon>Bacteria</taxon>
        <taxon>Bacillati</taxon>
        <taxon>Bacillota</taxon>
        <taxon>Bacilli</taxon>
        <taxon>Lactobacillales</taxon>
        <taxon>Lactobacillaceae</taxon>
        <taxon>Ligilactobacillus</taxon>
    </lineage>
</organism>
<evidence type="ECO:0000313" key="3">
    <source>
        <dbReference type="EMBL" id="KRM63306.1"/>
    </source>
</evidence>
<name>A0A0R2A9G4_9LACO</name>
<feature type="coiled-coil region" evidence="1">
    <location>
        <begin position="161"/>
        <end position="188"/>
    </location>
</feature>
<reference evidence="3 4" key="1">
    <citation type="journal article" date="2015" name="Genome Announc.">
        <title>Expanding the biotechnology potential of lactobacilli through comparative genomics of 213 strains and associated genera.</title>
        <authorList>
            <person name="Sun Z."/>
            <person name="Harris H.M."/>
            <person name="McCann A."/>
            <person name="Guo C."/>
            <person name="Argimon S."/>
            <person name="Zhang W."/>
            <person name="Yang X."/>
            <person name="Jeffery I.B."/>
            <person name="Cooney J.C."/>
            <person name="Kagawa T.F."/>
            <person name="Liu W."/>
            <person name="Song Y."/>
            <person name="Salvetti E."/>
            <person name="Wrobel A."/>
            <person name="Rasinkangas P."/>
            <person name="Parkhill J."/>
            <person name="Rea M.C."/>
            <person name="O'Sullivan O."/>
            <person name="Ritari J."/>
            <person name="Douillard F.P."/>
            <person name="Paul Ross R."/>
            <person name="Yang R."/>
            <person name="Briner A.E."/>
            <person name="Felis G.E."/>
            <person name="de Vos W.M."/>
            <person name="Barrangou R."/>
            <person name="Klaenhammer T.R."/>
            <person name="Caufield P.W."/>
            <person name="Cui Y."/>
            <person name="Zhang H."/>
            <person name="O'Toole P.W."/>
        </authorList>
    </citation>
    <scope>NUCLEOTIDE SEQUENCE [LARGE SCALE GENOMIC DNA]</scope>
    <source>
        <strain evidence="3 4">DSM 20509</strain>
    </source>
</reference>
<dbReference type="PANTHER" id="PTHR43404:SF2">
    <property type="entry name" value="LIPOPOLYSACCHARIDE CHOLINEPHOSPHOTRANSFERASE LICD"/>
    <property type="match status" value="1"/>
</dbReference>
<dbReference type="Pfam" id="PF04991">
    <property type="entry name" value="LicD"/>
    <property type="match status" value="1"/>
</dbReference>
<evidence type="ECO:0000313" key="4">
    <source>
        <dbReference type="Proteomes" id="UP000051008"/>
    </source>
</evidence>
<dbReference type="EMBL" id="AYYP01000063">
    <property type="protein sequence ID" value="KRM63306.1"/>
    <property type="molecule type" value="Genomic_DNA"/>
</dbReference>
<keyword evidence="1" id="KW-0175">Coiled coil</keyword>
<proteinExistence type="predicted"/>
<dbReference type="AlphaFoldDB" id="A0A0R2A9G4"/>
<dbReference type="RefSeq" id="WP_056977274.1">
    <property type="nucleotide sequence ID" value="NZ_AYYP01000063.1"/>
</dbReference>
<accession>A0A0R2A9G4</accession>
<dbReference type="PATRIC" id="fig|1423718.3.peg.604"/>
<dbReference type="InterPro" id="IPR052942">
    <property type="entry name" value="LPS_cholinephosphotransferase"/>
</dbReference>
<dbReference type="GO" id="GO:0009100">
    <property type="term" value="P:glycoprotein metabolic process"/>
    <property type="evidence" value="ECO:0007669"/>
    <property type="project" value="UniProtKB-ARBA"/>
</dbReference>
<dbReference type="Proteomes" id="UP000051008">
    <property type="component" value="Unassembled WGS sequence"/>
</dbReference>
<protein>
    <submittedName>
        <fullName evidence="3">LPS biosynthesis protein</fullName>
    </submittedName>
</protein>
<dbReference type="PANTHER" id="PTHR43404">
    <property type="entry name" value="LIPOPOLYSACCHARIDE CHOLINEPHOSPHOTRANSFERASE LICD"/>
    <property type="match status" value="1"/>
</dbReference>
<sequence>MEIAAVHEVELALLAEFKRICDQNKLNYFLIGGTLLGAVRHQGFIPWDDDVDIGMLRSDYDKLLKILPQQLSKDYYFLQTPWSDHHYALSYAKLLDERFIIQERFNYNNARSGLFIDIFPFDTIPMGKVERSLQMVNFKVANDQLLLKLNYSLIPMPERMVNSAKEKVISKLDEIEQLKAKREELMRQYNVDDLLPEVKNLASQYSYEKEVFAKAELRKLVLLDFEGLKLKAPQSYAAILTQMYGNYQKLPPLEQRTSKHLSNIKER</sequence>
<evidence type="ECO:0000259" key="2">
    <source>
        <dbReference type="Pfam" id="PF04991"/>
    </source>
</evidence>
<keyword evidence="4" id="KW-1185">Reference proteome</keyword>
<evidence type="ECO:0000256" key="1">
    <source>
        <dbReference type="SAM" id="Coils"/>
    </source>
</evidence>
<gene>
    <name evidence="3" type="ORF">FC14_GL000585</name>
</gene>
<dbReference type="OrthoDB" id="9786100at2"/>
<dbReference type="InterPro" id="IPR007074">
    <property type="entry name" value="LicD/FKTN/FKRP_NTP_transf"/>
</dbReference>
<comment type="caution">
    <text evidence="3">The sequence shown here is derived from an EMBL/GenBank/DDBJ whole genome shotgun (WGS) entry which is preliminary data.</text>
</comment>